<evidence type="ECO:0000313" key="3">
    <source>
        <dbReference type="EMBL" id="KAF2071617.1"/>
    </source>
</evidence>
<comment type="pathway">
    <text evidence="1">Carbohydrate metabolism.</text>
</comment>
<dbReference type="InterPro" id="IPR000766">
    <property type="entry name" value="GalP_uridyl_Trfase_II"/>
</dbReference>
<evidence type="ECO:0000259" key="2">
    <source>
        <dbReference type="Pfam" id="PF16269"/>
    </source>
</evidence>
<dbReference type="OrthoDB" id="16003at2759"/>
<evidence type="ECO:0000256" key="1">
    <source>
        <dbReference type="ARBA" id="ARBA00005007"/>
    </source>
</evidence>
<sequence length="439" mass="50812">MDSICINNKNKTQDQVQKDIENIIIENKHDKVKAWRESFKYLYNISTSLGYINESRLALNVPFPKFYNHSYTNVGFEININCSKPEIVAGVKTLAENYLNYEGKCVICFENIGSSKRDGLRAFEFNIGDTKYFRHFPPYPYFSNHNIIVDKNHVDQKLDHTTIRHLLELCDMLPGYKVASNSDKFGTGCTNLLHRHFQAGDHPFPVFDAVAKKEYRGQYQESSLFSIDWLHYPCCCLRVVSRDRDTVEYVINQLFSGWRETGDYPTLARDNQTFSMITQYNVDKGAYEFLLFPRHADLSRFVARPTLQCIKKEFVGIFEFSGVAILPGRLKEQLEQLESILESQSKSWPNTLAELVDGGTKYLSLTDSLEMFRDWLHSFFFTYYFNQSNANNNTIKQLLTLSVQNTFIEVLADNSPISENDSALLESWISQSNLNKLFI</sequence>
<dbReference type="GO" id="GO:0005737">
    <property type="term" value="C:cytoplasm"/>
    <property type="evidence" value="ECO:0007669"/>
    <property type="project" value="InterPro"/>
</dbReference>
<proteinExistence type="predicted"/>
<dbReference type="PANTHER" id="PTHR39191:SF1">
    <property type="entry name" value="DUF4922 DOMAIN-CONTAINING PROTEIN"/>
    <property type="match status" value="1"/>
</dbReference>
<dbReference type="EMBL" id="AJWJ01000357">
    <property type="protein sequence ID" value="KAF2071617.1"/>
    <property type="molecule type" value="Genomic_DNA"/>
</dbReference>
<dbReference type="InterPro" id="IPR046320">
    <property type="entry name" value="DUF4922"/>
</dbReference>
<reference evidence="3" key="1">
    <citation type="submission" date="2020-01" db="EMBL/GenBank/DDBJ databases">
        <title>Development of genomics and gene disruption for Polysphondylium violaceum indicates a role for the polyketide synthase stlB in stalk morphogenesis.</title>
        <authorList>
            <person name="Narita B."/>
            <person name="Kawabe Y."/>
            <person name="Kin K."/>
            <person name="Saito T."/>
            <person name="Gibbs R."/>
            <person name="Kuspa A."/>
            <person name="Muzny D."/>
            <person name="Queller D."/>
            <person name="Richards S."/>
            <person name="Strassman J."/>
            <person name="Sucgang R."/>
            <person name="Worley K."/>
            <person name="Schaap P."/>
        </authorList>
    </citation>
    <scope>NUCLEOTIDE SEQUENCE</scope>
    <source>
        <strain evidence="3">QSvi11</strain>
    </source>
</reference>
<dbReference type="GO" id="GO:0008108">
    <property type="term" value="F:UDP-glucose:hexose-1-phosphate uridylyltransferase activity"/>
    <property type="evidence" value="ECO:0007669"/>
    <property type="project" value="InterPro"/>
</dbReference>
<dbReference type="Pfam" id="PF16269">
    <property type="entry name" value="DUF4922"/>
    <property type="match status" value="1"/>
</dbReference>
<name>A0A8J4PQZ5_9MYCE</name>
<feature type="domain" description="DUF4922" evidence="2">
    <location>
        <begin position="102"/>
        <end position="200"/>
    </location>
</feature>
<gene>
    <name evidence="3" type="ORF">CYY_007065</name>
</gene>
<comment type="caution">
    <text evidence="3">The sequence shown here is derived from an EMBL/GenBank/DDBJ whole genome shotgun (WGS) entry which is preliminary data.</text>
</comment>
<organism evidence="3 4">
    <name type="scientific">Polysphondylium violaceum</name>
    <dbReference type="NCBI Taxonomy" id="133409"/>
    <lineage>
        <taxon>Eukaryota</taxon>
        <taxon>Amoebozoa</taxon>
        <taxon>Evosea</taxon>
        <taxon>Eumycetozoa</taxon>
        <taxon>Dictyostelia</taxon>
        <taxon>Dictyosteliales</taxon>
        <taxon>Dictyosteliaceae</taxon>
        <taxon>Polysphondylium</taxon>
    </lineage>
</organism>
<dbReference type="AlphaFoldDB" id="A0A8J4PQZ5"/>
<accession>A0A8J4PQZ5</accession>
<dbReference type="PANTHER" id="PTHR39191">
    <property type="entry name" value="GALACTOSE-1-PHOSPHATE URIDYLYLTRANSFERASE"/>
    <property type="match status" value="1"/>
</dbReference>
<protein>
    <recommendedName>
        <fullName evidence="2">DUF4922 domain-containing protein</fullName>
    </recommendedName>
</protein>
<dbReference type="Proteomes" id="UP000695562">
    <property type="component" value="Unassembled WGS sequence"/>
</dbReference>
<evidence type="ECO:0000313" key="4">
    <source>
        <dbReference type="Proteomes" id="UP000695562"/>
    </source>
</evidence>
<dbReference type="GO" id="GO:0006012">
    <property type="term" value="P:galactose metabolic process"/>
    <property type="evidence" value="ECO:0007669"/>
    <property type="project" value="InterPro"/>
</dbReference>
<keyword evidence="4" id="KW-1185">Reference proteome</keyword>